<comment type="caution">
    <text evidence="2">The sequence shown here is derived from an EMBL/GenBank/DDBJ whole genome shotgun (WGS) entry which is preliminary data.</text>
</comment>
<dbReference type="Pfam" id="PF00480">
    <property type="entry name" value="ROK"/>
    <property type="match status" value="1"/>
</dbReference>
<dbReference type="eggNOG" id="COG1940">
    <property type="taxonomic scope" value="Bacteria"/>
</dbReference>
<sequence length="330" mass="34570">MAYAIGIDVGGTTIKAAIISDTGVICDTAQVDTPQGTVELISAVAQLVADFRGRVVAGLVKDGDTTVTELIDTVGFDVPGIVNETTGIAEFSANLGWRNFYAKEMLSKKLGTPVAFGHDVRSGALAESFLGVKLPHFFYIAIGTGIAATLIVNNRIMAPHPWAGEIGQTPVFPQFRGDETVSRVERFTSTLPVEQIASASAITRQAVELGLVAESGGAAAVYALADKLNTETELSPQELHAAKQAREIIDTAVATLAHTTAHFLAGIGPIPVVLGGGLANRGQELLDHFRAELETALGIVPVPEVHRAQLGSWSQVQGAALRAFIAEGLV</sequence>
<comment type="similarity">
    <text evidence="1">Belongs to the ROK (NagC/XylR) family.</text>
</comment>
<dbReference type="SUPFAM" id="SSF53067">
    <property type="entry name" value="Actin-like ATPase domain"/>
    <property type="match status" value="1"/>
</dbReference>
<dbReference type="PANTHER" id="PTHR18964">
    <property type="entry name" value="ROK (REPRESSOR, ORF, KINASE) FAMILY"/>
    <property type="match status" value="1"/>
</dbReference>
<dbReference type="InterPro" id="IPR000600">
    <property type="entry name" value="ROK"/>
</dbReference>
<dbReference type="Proteomes" id="UP000010301">
    <property type="component" value="Unassembled WGS sequence"/>
</dbReference>
<organism evidence="2 3">
    <name type="scientific">Gleimia coleocanis DSM 15436</name>
    <dbReference type="NCBI Taxonomy" id="525245"/>
    <lineage>
        <taxon>Bacteria</taxon>
        <taxon>Bacillati</taxon>
        <taxon>Actinomycetota</taxon>
        <taxon>Actinomycetes</taxon>
        <taxon>Actinomycetales</taxon>
        <taxon>Actinomycetaceae</taxon>
        <taxon>Gleimia</taxon>
    </lineage>
</organism>
<reference evidence="2 3" key="1">
    <citation type="submission" date="2009-01" db="EMBL/GenBank/DDBJ databases">
        <authorList>
            <person name="Qin X."/>
            <person name="Bachman B."/>
            <person name="Battles P."/>
            <person name="Bell A."/>
            <person name="Bess C."/>
            <person name="Bickham C."/>
            <person name="Chaboub L."/>
            <person name="Chen D."/>
            <person name="Coyle M."/>
            <person name="Deiros D.R."/>
            <person name="Dinh H."/>
            <person name="Forbes L."/>
            <person name="Fowler G."/>
            <person name="Francisco L."/>
            <person name="Fu Q."/>
            <person name="Gubbala S."/>
            <person name="Hale W."/>
            <person name="Han Y."/>
            <person name="Hemphill L."/>
            <person name="Highlander S.K."/>
            <person name="Hirani K."/>
            <person name="Hogues M."/>
            <person name="Jackson L."/>
            <person name="Jakkamsetti A."/>
            <person name="Javaid M."/>
            <person name="Jiang H."/>
            <person name="Korchina V."/>
            <person name="Kovar C."/>
            <person name="Lara F."/>
            <person name="Lee S."/>
            <person name="Mata R."/>
            <person name="Mathew T."/>
            <person name="Moen C."/>
            <person name="Morales K."/>
            <person name="Munidasa M."/>
            <person name="Nazareth L."/>
            <person name="Ngo R."/>
            <person name="Nguyen L."/>
            <person name="Okwuonu G."/>
            <person name="Ongeri F."/>
            <person name="Patil S."/>
            <person name="Petrosino J."/>
            <person name="Pham C."/>
            <person name="Pham P."/>
            <person name="Pu L.-L."/>
            <person name="Puazo M."/>
            <person name="Raj R."/>
            <person name="Reid J."/>
            <person name="Rouhana J."/>
            <person name="Saada N."/>
            <person name="Shang Y."/>
            <person name="Simmons D."/>
            <person name="Thornton R."/>
            <person name="Warren J."/>
            <person name="Weissenberger G."/>
            <person name="Zhang J."/>
            <person name="Zhang L."/>
            <person name="Zhou C."/>
            <person name="Zhu D."/>
            <person name="Muzny D."/>
            <person name="Worley K."/>
            <person name="Gibbs R."/>
        </authorList>
    </citation>
    <scope>NUCLEOTIDE SEQUENCE [LARGE SCALE GENOMIC DNA]</scope>
    <source>
        <strain evidence="2 3">DSM 15436</strain>
    </source>
</reference>
<dbReference type="PANTHER" id="PTHR18964:SF149">
    <property type="entry name" value="BIFUNCTIONAL UDP-N-ACETYLGLUCOSAMINE 2-EPIMERASE_N-ACETYLMANNOSAMINE KINASE"/>
    <property type="match status" value="1"/>
</dbReference>
<accession>C0VYG6</accession>
<dbReference type="InterPro" id="IPR043129">
    <property type="entry name" value="ATPase_NBD"/>
</dbReference>
<evidence type="ECO:0000313" key="3">
    <source>
        <dbReference type="Proteomes" id="UP000010301"/>
    </source>
</evidence>
<name>C0VYG6_9ACTO</name>
<dbReference type="EMBL" id="ACFG01000004">
    <property type="protein sequence ID" value="EEH64469.1"/>
    <property type="molecule type" value="Genomic_DNA"/>
</dbReference>
<dbReference type="AlphaFoldDB" id="C0VYG6"/>
<proteinExistence type="inferred from homology"/>
<dbReference type="OrthoDB" id="9810372at2"/>
<dbReference type="HOGENOM" id="CLU_036604_0_4_11"/>
<dbReference type="STRING" id="525245.HMPREF0044_0206"/>
<protein>
    <submittedName>
        <fullName evidence="2">ROK family protein</fullName>
    </submittedName>
</protein>
<gene>
    <name evidence="2" type="ORF">HMPREF0044_0206</name>
</gene>
<evidence type="ECO:0000256" key="1">
    <source>
        <dbReference type="ARBA" id="ARBA00006479"/>
    </source>
</evidence>
<dbReference type="RefSeq" id="WP_006547203.1">
    <property type="nucleotide sequence ID" value="NZ_DS999545.1"/>
</dbReference>
<dbReference type="Gene3D" id="3.30.420.40">
    <property type="match status" value="2"/>
</dbReference>
<evidence type="ECO:0000313" key="2">
    <source>
        <dbReference type="EMBL" id="EEH64469.1"/>
    </source>
</evidence>
<keyword evidence="3" id="KW-1185">Reference proteome</keyword>